<dbReference type="Gene3D" id="3.20.20.80">
    <property type="entry name" value="Glycosidases"/>
    <property type="match status" value="2"/>
</dbReference>
<organism evidence="2 3">
    <name type="scientific">Acromyrmex insinuator</name>
    <dbReference type="NCBI Taxonomy" id="230686"/>
    <lineage>
        <taxon>Eukaryota</taxon>
        <taxon>Metazoa</taxon>
        <taxon>Ecdysozoa</taxon>
        <taxon>Arthropoda</taxon>
        <taxon>Hexapoda</taxon>
        <taxon>Insecta</taxon>
        <taxon>Pterygota</taxon>
        <taxon>Neoptera</taxon>
        <taxon>Endopterygota</taxon>
        <taxon>Hymenoptera</taxon>
        <taxon>Apocrita</taxon>
        <taxon>Aculeata</taxon>
        <taxon>Formicoidea</taxon>
        <taxon>Formicidae</taxon>
        <taxon>Myrmicinae</taxon>
        <taxon>Acromyrmex</taxon>
    </lineage>
</organism>
<dbReference type="SUPFAM" id="SSF51445">
    <property type="entry name" value="(Trans)glycosidases"/>
    <property type="match status" value="2"/>
</dbReference>
<feature type="non-terminal residue" evidence="2">
    <location>
        <position position="370"/>
    </location>
</feature>
<feature type="non-terminal residue" evidence="2">
    <location>
        <position position="1"/>
    </location>
</feature>
<dbReference type="PANTHER" id="PTHR10357:SF179">
    <property type="entry name" value="NEUTRAL AND BASIC AMINO ACID TRANSPORT PROTEIN RBAT"/>
    <property type="match status" value="1"/>
</dbReference>
<evidence type="ECO:0000313" key="3">
    <source>
        <dbReference type="Proteomes" id="UP000667349"/>
    </source>
</evidence>
<accession>A0A836ELX8</accession>
<keyword evidence="3" id="KW-1185">Reference proteome</keyword>
<dbReference type="Pfam" id="PF00128">
    <property type="entry name" value="Alpha-amylase"/>
    <property type="match status" value="2"/>
</dbReference>
<comment type="caution">
    <text evidence="2">The sequence shown here is derived from an EMBL/GenBank/DDBJ whole genome shotgun (WGS) entry which is preliminary data.</text>
</comment>
<dbReference type="PANTHER" id="PTHR10357">
    <property type="entry name" value="ALPHA-AMYLASE FAMILY MEMBER"/>
    <property type="match status" value="1"/>
</dbReference>
<name>A0A836ELX8_9HYME</name>
<reference evidence="2" key="1">
    <citation type="submission" date="2020-02" db="EMBL/GenBank/DDBJ databases">
        <title>Relaxed selection underlies rapid genomic changes in the transitions from sociality to social parasitism in ants.</title>
        <authorList>
            <person name="Bi X."/>
        </authorList>
    </citation>
    <scope>NUCLEOTIDE SEQUENCE</scope>
    <source>
        <strain evidence="2">BGI-DK2013a</strain>
        <tissue evidence="2">Whole body</tissue>
    </source>
</reference>
<sequence length="370" mass="42226">FKNNLIYLVYSTSFEDSDGDGIGDLNSITNRLEHITDIGSDASLENGTRRKKLSFGLDRSFRTDAIGHLFENACYLDKLRKNMPGMMITKLDYIYTGNLPETYEVYWIITVNAKMIYNNKSSPKVSFDFTFIFYLNNESSMADFKYLINRWMNNIPNDSPYVANWVVNNHDNHRAASRLDEKRTDQLSVLATVLPGVSVIYNGNEIGMVDRNFTYAETKDPIGCIVGPDTTLSKNDSIRAGFFISATRHGNDRTLNLVAQKVAVVSHYSIFKSLWCLKRKLVKRDSLETALYCFDCSITENVLGSDVTVDVRFWMNIPEQLIVYAPSVHSEMLAESRVDAIRITMPSLALRCAYHSRFGLVNSRLRYVHR</sequence>
<dbReference type="GO" id="GO:0005975">
    <property type="term" value="P:carbohydrate metabolic process"/>
    <property type="evidence" value="ECO:0007669"/>
    <property type="project" value="InterPro"/>
</dbReference>
<feature type="domain" description="Glycosyl hydrolase family 13 catalytic" evidence="1">
    <location>
        <begin position="8"/>
        <end position="239"/>
    </location>
</feature>
<dbReference type="SMART" id="SM00642">
    <property type="entry name" value="Aamy"/>
    <property type="match status" value="1"/>
</dbReference>
<protein>
    <submittedName>
        <fullName evidence="2">MAL1 Maltase</fullName>
    </submittedName>
</protein>
<dbReference type="InterPro" id="IPR017853">
    <property type="entry name" value="GH"/>
</dbReference>
<dbReference type="Proteomes" id="UP000667349">
    <property type="component" value="Unassembled WGS sequence"/>
</dbReference>
<dbReference type="InterPro" id="IPR006047">
    <property type="entry name" value="GH13_cat_dom"/>
</dbReference>
<proteinExistence type="predicted"/>
<gene>
    <name evidence="2" type="primary">Malb1_0</name>
    <name evidence="2" type="ORF">G6Z75_0000838</name>
</gene>
<evidence type="ECO:0000313" key="2">
    <source>
        <dbReference type="EMBL" id="KAG5316459.1"/>
    </source>
</evidence>
<dbReference type="AlphaFoldDB" id="A0A836ELX8"/>
<evidence type="ECO:0000259" key="1">
    <source>
        <dbReference type="SMART" id="SM00642"/>
    </source>
</evidence>
<dbReference type="EMBL" id="JAANHZ010000059">
    <property type="protein sequence ID" value="KAG5316459.1"/>
    <property type="molecule type" value="Genomic_DNA"/>
</dbReference>